<accession>A0A0F9YUA2</accession>
<sequence>MPEFIEEQEIDNITVDNSMENLVIREKTKIIYKISCRSYDEMSRWRNDFLSYNLIIEFLLSQTLTIESKQEECHFMNI</sequence>
<dbReference type="RefSeq" id="XP_024331779.1">
    <property type="nucleotide sequence ID" value="XM_024476434.1"/>
</dbReference>
<dbReference type="GeneID" id="36321387"/>
<dbReference type="VEuPathDB" id="MicrosporidiaDB:AAJ76_8000111814"/>
<dbReference type="Proteomes" id="UP000034350">
    <property type="component" value="Unassembled WGS sequence"/>
</dbReference>
<reference evidence="1 2" key="1">
    <citation type="journal article" date="2015" name="Environ. Microbiol.">
        <title>Genome analyses suggest the presence of polyploidy and recent human-driven expansions in eight global populations of the honeybee pathogen Nosema ceranae.</title>
        <authorList>
            <person name="Pelin A."/>
            <person name="Selman M."/>
            <person name="Aris-Brosou S."/>
            <person name="Farinelli L."/>
            <person name="Corradi N."/>
        </authorList>
    </citation>
    <scope>NUCLEOTIDE SEQUENCE [LARGE SCALE GENOMIC DNA]</scope>
    <source>
        <strain evidence="1 2">PA08 1199</strain>
    </source>
</reference>
<proteinExistence type="predicted"/>
<dbReference type="AlphaFoldDB" id="A0A0F9YUA2"/>
<protein>
    <submittedName>
        <fullName evidence="1">Uncharacterized protein</fullName>
    </submittedName>
</protein>
<keyword evidence="2" id="KW-1185">Reference proteome</keyword>
<evidence type="ECO:0000313" key="2">
    <source>
        <dbReference type="Proteomes" id="UP000034350"/>
    </source>
</evidence>
<organism evidence="1 2">
    <name type="scientific">Vairimorpha ceranae</name>
    <dbReference type="NCBI Taxonomy" id="40302"/>
    <lineage>
        <taxon>Eukaryota</taxon>
        <taxon>Fungi</taxon>
        <taxon>Fungi incertae sedis</taxon>
        <taxon>Microsporidia</taxon>
        <taxon>Nosematidae</taxon>
        <taxon>Vairimorpha</taxon>
    </lineage>
</organism>
<dbReference type="EMBL" id="JPQZ01000008">
    <property type="protein sequence ID" value="KKO76037.1"/>
    <property type="molecule type" value="Genomic_DNA"/>
</dbReference>
<comment type="caution">
    <text evidence="1">The sequence shown here is derived from an EMBL/GenBank/DDBJ whole genome shotgun (WGS) entry which is preliminary data.</text>
</comment>
<name>A0A0F9YUA2_9MICR</name>
<gene>
    <name evidence="1" type="ORF">AAJ76_8000111814</name>
</gene>
<evidence type="ECO:0000313" key="1">
    <source>
        <dbReference type="EMBL" id="KKO76037.1"/>
    </source>
</evidence>